<dbReference type="Proteomes" id="UP000796761">
    <property type="component" value="Unassembled WGS sequence"/>
</dbReference>
<dbReference type="AlphaFoldDB" id="A0A8K1GBF5"/>
<name>A0A8K1GBF5_9PASS</name>
<feature type="compositionally biased region" description="Basic residues" evidence="1">
    <location>
        <begin position="8"/>
        <end position="30"/>
    </location>
</feature>
<dbReference type="EMBL" id="SWJQ01000387">
    <property type="protein sequence ID" value="TRZ15038.1"/>
    <property type="molecule type" value="Genomic_DNA"/>
</dbReference>
<comment type="caution">
    <text evidence="2">The sequence shown here is derived from an EMBL/GenBank/DDBJ whole genome shotgun (WGS) entry which is preliminary data.</text>
</comment>
<keyword evidence="3" id="KW-1185">Reference proteome</keyword>
<proteinExistence type="predicted"/>
<protein>
    <submittedName>
        <fullName evidence="2">Uncharacterized protein</fullName>
    </submittedName>
</protein>
<evidence type="ECO:0000313" key="3">
    <source>
        <dbReference type="Proteomes" id="UP000796761"/>
    </source>
</evidence>
<reference evidence="2" key="1">
    <citation type="submission" date="2019-04" db="EMBL/GenBank/DDBJ databases">
        <title>Genome assembly of Zosterops borbonicus 15179.</title>
        <authorList>
            <person name="Leroy T."/>
            <person name="Anselmetti Y."/>
            <person name="Tilak M.-K."/>
            <person name="Nabholz B."/>
        </authorList>
    </citation>
    <scope>NUCLEOTIDE SEQUENCE</scope>
    <source>
        <strain evidence="2">HGM_15179</strain>
        <tissue evidence="2">Muscle</tissue>
    </source>
</reference>
<feature type="region of interest" description="Disordered" evidence="1">
    <location>
        <begin position="1"/>
        <end position="54"/>
    </location>
</feature>
<organism evidence="2 3">
    <name type="scientific">Zosterops borbonicus</name>
    <dbReference type="NCBI Taxonomy" id="364589"/>
    <lineage>
        <taxon>Eukaryota</taxon>
        <taxon>Metazoa</taxon>
        <taxon>Chordata</taxon>
        <taxon>Craniata</taxon>
        <taxon>Vertebrata</taxon>
        <taxon>Euteleostomi</taxon>
        <taxon>Archelosauria</taxon>
        <taxon>Archosauria</taxon>
        <taxon>Dinosauria</taxon>
        <taxon>Saurischia</taxon>
        <taxon>Theropoda</taxon>
        <taxon>Coelurosauria</taxon>
        <taxon>Aves</taxon>
        <taxon>Neognathae</taxon>
        <taxon>Neoaves</taxon>
        <taxon>Telluraves</taxon>
        <taxon>Australaves</taxon>
        <taxon>Passeriformes</taxon>
        <taxon>Sylvioidea</taxon>
        <taxon>Zosteropidae</taxon>
        <taxon>Zosterops</taxon>
    </lineage>
</organism>
<evidence type="ECO:0000313" key="2">
    <source>
        <dbReference type="EMBL" id="TRZ15038.1"/>
    </source>
</evidence>
<accession>A0A8K1GBF5</accession>
<gene>
    <name evidence="2" type="ORF">HGM15179_012073</name>
</gene>
<sequence>MESQKILNGKKSKNRPSGKLRGTKHSHHGKICTCKSPSVKTGEPELSQVRDSSDKELFQEPDYRVQELPQLEEDLSDKKLSQWDKGTFLKLAMVLLDVSSSLQQINCTSQIGVIRTFAVPSTKLLMKILGYQSIFFYKNMTENA</sequence>
<evidence type="ECO:0000256" key="1">
    <source>
        <dbReference type="SAM" id="MobiDB-lite"/>
    </source>
</evidence>